<evidence type="ECO:0008006" key="4">
    <source>
        <dbReference type="Google" id="ProtNLM"/>
    </source>
</evidence>
<organism evidence="2 3">
    <name type="scientific">Azonexus hydrophilus</name>
    <dbReference type="NCBI Taxonomy" id="418702"/>
    <lineage>
        <taxon>Bacteria</taxon>
        <taxon>Pseudomonadati</taxon>
        <taxon>Pseudomonadota</taxon>
        <taxon>Betaproteobacteria</taxon>
        <taxon>Rhodocyclales</taxon>
        <taxon>Azonexaceae</taxon>
        <taxon>Azonexus</taxon>
    </lineage>
</organism>
<evidence type="ECO:0000256" key="1">
    <source>
        <dbReference type="SAM" id="MobiDB-lite"/>
    </source>
</evidence>
<dbReference type="Proteomes" id="UP001479520">
    <property type="component" value="Chromosome"/>
</dbReference>
<evidence type="ECO:0000313" key="2">
    <source>
        <dbReference type="EMBL" id="WZJ20571.1"/>
    </source>
</evidence>
<evidence type="ECO:0000313" key="3">
    <source>
        <dbReference type="Proteomes" id="UP001479520"/>
    </source>
</evidence>
<protein>
    <recommendedName>
        <fullName evidence="4">Ribbon-helix-helix protein CopG domain-containing protein</fullName>
    </recommendedName>
</protein>
<feature type="compositionally biased region" description="Pro residues" evidence="1">
    <location>
        <begin position="130"/>
        <end position="141"/>
    </location>
</feature>
<accession>A0ABZ2XH17</accession>
<dbReference type="Pfam" id="PF21983">
    <property type="entry name" value="NikA-like"/>
    <property type="match status" value="1"/>
</dbReference>
<dbReference type="RefSeq" id="WP_341743245.1">
    <property type="nucleotide sequence ID" value="NZ_CP151406.1"/>
</dbReference>
<gene>
    <name evidence="2" type="ORF">AADV58_11465</name>
</gene>
<feature type="region of interest" description="Disordered" evidence="1">
    <location>
        <begin position="122"/>
        <end position="141"/>
    </location>
</feature>
<reference evidence="2 3" key="1">
    <citation type="submission" date="2024-04" db="EMBL/GenBank/DDBJ databases">
        <title>Dissimilatory iodate-reducing microorganisms contribute to the enrichment of iodine in groundwater.</title>
        <authorList>
            <person name="Jiang Z."/>
        </authorList>
    </citation>
    <scope>NUCLEOTIDE SEQUENCE [LARGE SCALE GENOMIC DNA]</scope>
    <source>
        <strain evidence="2 3">NCP973</strain>
    </source>
</reference>
<keyword evidence="3" id="KW-1185">Reference proteome</keyword>
<proteinExistence type="predicted"/>
<dbReference type="EMBL" id="CP151406">
    <property type="protein sequence ID" value="WZJ20571.1"/>
    <property type="molecule type" value="Genomic_DNA"/>
</dbReference>
<name>A0ABZ2XH17_9RHOO</name>
<sequence>MQQKRITIRLSEAEYKTVQTRAAAAGASIAETVRALAVGGGTGGQNEAFIEAFTALAARLESLETAPPTTAGSEQFGEIIAGLRQQEKAILALATAVEKLQNAQGYGTASRSVNDPRSDEAWARTGAVKTPPPTPSAPIKPVPGRPDWSAWLQSQPFAFEGETATARMLRVRKIYEQQYGPV</sequence>
<dbReference type="InterPro" id="IPR053842">
    <property type="entry name" value="NikA-like"/>
</dbReference>